<reference evidence="2 3" key="1">
    <citation type="submission" date="2021-06" db="EMBL/GenBank/DDBJ databases">
        <title>Caerostris extrusa draft genome.</title>
        <authorList>
            <person name="Kono N."/>
            <person name="Arakawa K."/>
        </authorList>
    </citation>
    <scope>NUCLEOTIDE SEQUENCE [LARGE SCALE GENOMIC DNA]</scope>
</reference>
<evidence type="ECO:0000313" key="2">
    <source>
        <dbReference type="EMBL" id="GIY76365.1"/>
    </source>
</evidence>
<name>A0AAV4W4J7_CAEEX</name>
<dbReference type="Proteomes" id="UP001054945">
    <property type="component" value="Unassembled WGS sequence"/>
</dbReference>
<gene>
    <name evidence="2" type="ORF">CEXT_98161</name>
</gene>
<comment type="caution">
    <text evidence="2">The sequence shown here is derived from an EMBL/GenBank/DDBJ whole genome shotgun (WGS) entry which is preliminary data.</text>
</comment>
<feature type="region of interest" description="Disordered" evidence="1">
    <location>
        <begin position="1"/>
        <end position="21"/>
    </location>
</feature>
<dbReference type="EMBL" id="BPLR01015479">
    <property type="protein sequence ID" value="GIY76365.1"/>
    <property type="molecule type" value="Genomic_DNA"/>
</dbReference>
<organism evidence="2 3">
    <name type="scientific">Caerostris extrusa</name>
    <name type="common">Bark spider</name>
    <name type="synonym">Caerostris bankana</name>
    <dbReference type="NCBI Taxonomy" id="172846"/>
    <lineage>
        <taxon>Eukaryota</taxon>
        <taxon>Metazoa</taxon>
        <taxon>Ecdysozoa</taxon>
        <taxon>Arthropoda</taxon>
        <taxon>Chelicerata</taxon>
        <taxon>Arachnida</taxon>
        <taxon>Araneae</taxon>
        <taxon>Araneomorphae</taxon>
        <taxon>Entelegynae</taxon>
        <taxon>Araneoidea</taxon>
        <taxon>Araneidae</taxon>
        <taxon>Caerostris</taxon>
    </lineage>
</organism>
<evidence type="ECO:0000256" key="1">
    <source>
        <dbReference type="SAM" id="MobiDB-lite"/>
    </source>
</evidence>
<dbReference type="AlphaFoldDB" id="A0AAV4W4J7"/>
<evidence type="ECO:0000313" key="3">
    <source>
        <dbReference type="Proteomes" id="UP001054945"/>
    </source>
</evidence>
<accession>A0AAV4W4J7</accession>
<proteinExistence type="predicted"/>
<feature type="compositionally biased region" description="Basic and acidic residues" evidence="1">
    <location>
        <begin position="1"/>
        <end position="17"/>
    </location>
</feature>
<protein>
    <submittedName>
        <fullName evidence="2">Uncharacterized protein</fullName>
    </submittedName>
</protein>
<sequence length="87" mass="10355">MVREREREHHHREKDLYHPNLPPSLMKMQFVPPVSLPRRNRVSSPPVMMMRARVKGLMNKIHRTITRMGSVRFEAVRKKGWGGKCRL</sequence>
<keyword evidence="3" id="KW-1185">Reference proteome</keyword>